<sequence>MQIISTKELLAVIPLEIYLIPSRPLFLLWCLIDNYTGCTSVQIEFLNCESIWEGQDYSEILVPTCSDVENQ</sequence>
<proteinExistence type="predicted"/>
<keyword evidence="2" id="KW-1185">Reference proteome</keyword>
<organism evidence="1 2">
    <name type="scientific">Trichinella spiralis</name>
    <name type="common">Trichina worm</name>
    <dbReference type="NCBI Taxonomy" id="6334"/>
    <lineage>
        <taxon>Eukaryota</taxon>
        <taxon>Metazoa</taxon>
        <taxon>Ecdysozoa</taxon>
        <taxon>Nematoda</taxon>
        <taxon>Enoplea</taxon>
        <taxon>Dorylaimia</taxon>
        <taxon>Trichinellida</taxon>
        <taxon>Trichinellidae</taxon>
        <taxon>Trichinella</taxon>
    </lineage>
</organism>
<accession>A0A0V1AXS1</accession>
<gene>
    <name evidence="1" type="ORF">T01_10298</name>
</gene>
<comment type="caution">
    <text evidence="1">The sequence shown here is derived from an EMBL/GenBank/DDBJ whole genome shotgun (WGS) entry which is preliminary data.</text>
</comment>
<evidence type="ECO:0000313" key="2">
    <source>
        <dbReference type="Proteomes" id="UP000054776"/>
    </source>
</evidence>
<dbReference type="OrthoDB" id="10394945at2759"/>
<dbReference type="InParanoid" id="A0A0V1AXS1"/>
<evidence type="ECO:0000313" key="1">
    <source>
        <dbReference type="EMBL" id="KRY29485.1"/>
    </source>
</evidence>
<reference evidence="1 2" key="1">
    <citation type="submission" date="2015-01" db="EMBL/GenBank/DDBJ databases">
        <title>Evolution of Trichinella species and genotypes.</title>
        <authorList>
            <person name="Korhonen P.K."/>
            <person name="Edoardo P."/>
            <person name="Giuseppe L.R."/>
            <person name="Gasser R.B."/>
        </authorList>
    </citation>
    <scope>NUCLEOTIDE SEQUENCE [LARGE SCALE GENOMIC DNA]</scope>
    <source>
        <strain evidence="1">ISS3</strain>
    </source>
</reference>
<dbReference type="AlphaFoldDB" id="A0A0V1AXS1"/>
<protein>
    <submittedName>
        <fullName evidence="1">Uncharacterized protein</fullName>
    </submittedName>
</protein>
<name>A0A0V1AXS1_TRISP</name>
<dbReference type="Proteomes" id="UP000054776">
    <property type="component" value="Unassembled WGS sequence"/>
</dbReference>
<dbReference type="EMBL" id="JYDH01000169">
    <property type="protein sequence ID" value="KRY29485.1"/>
    <property type="molecule type" value="Genomic_DNA"/>
</dbReference>